<dbReference type="AlphaFoldDB" id="A0A2G9P2P1"/>
<keyword evidence="4" id="KW-0812">Transmembrane</keyword>
<dbReference type="InterPro" id="IPR000388">
    <property type="entry name" value="ABCC8/9"/>
</dbReference>
<dbReference type="GO" id="GO:0008281">
    <property type="term" value="F:sulfonylurea receptor activity"/>
    <property type="evidence" value="ECO:0007669"/>
    <property type="project" value="InterPro"/>
</dbReference>
<proteinExistence type="inferred from homology"/>
<dbReference type="GO" id="GO:0006813">
    <property type="term" value="P:potassium ion transport"/>
    <property type="evidence" value="ECO:0007669"/>
    <property type="project" value="InterPro"/>
</dbReference>
<evidence type="ECO:0008006" key="6">
    <source>
        <dbReference type="Google" id="ProtNLM"/>
    </source>
</evidence>
<keyword evidence="4" id="KW-0472">Membrane</keyword>
<dbReference type="OrthoDB" id="6500128at2759"/>
<evidence type="ECO:0000256" key="4">
    <source>
        <dbReference type="SAM" id="Phobius"/>
    </source>
</evidence>
<sequence>AHAVGSSVQSDYILYVLQGDMSLSFCGNNINTSYNVNNGVLNNICFLDALNLVPHVFLLFITFPILFIGWGSQSSKVQIHHNTWLHFPGHNLRWILTFILLFVHVCEIAEGIVSDSKMGLGHLHLFMPAIVGFITATTSIIYYHNIETSNFPKLLLALFMYWVLAFITKTIKLVKYCENEIGLTQLRFCITAIMVILYGLLMAVEITVIWVRKYVFFLSPQKVKPPEDLQDLGVRFLQPFVNLLSKATYWWMNPLIISAHKRPIDLKTIGKLPIAMRALTNYVSLKDAYDDLKSYQRLV</sequence>
<gene>
    <name evidence="5" type="ORF">AB205_0008060</name>
</gene>
<organism evidence="5">
    <name type="scientific">Aquarana catesbeiana</name>
    <name type="common">American bullfrog</name>
    <name type="synonym">Rana catesbeiana</name>
    <dbReference type="NCBI Taxonomy" id="8400"/>
    <lineage>
        <taxon>Eukaryota</taxon>
        <taxon>Metazoa</taxon>
        <taxon>Chordata</taxon>
        <taxon>Craniata</taxon>
        <taxon>Vertebrata</taxon>
        <taxon>Euteleostomi</taxon>
        <taxon>Amphibia</taxon>
        <taxon>Batrachia</taxon>
        <taxon>Anura</taxon>
        <taxon>Neobatrachia</taxon>
        <taxon>Ranoidea</taxon>
        <taxon>Ranidae</taxon>
        <taxon>Aquarana</taxon>
    </lineage>
</organism>
<evidence type="ECO:0000256" key="1">
    <source>
        <dbReference type="ARBA" id="ARBA00009726"/>
    </source>
</evidence>
<keyword evidence="2" id="KW-0677">Repeat</keyword>
<reference evidence="5" key="1">
    <citation type="submission" date="2017-08" db="EMBL/GenBank/DDBJ databases">
        <title>Assembly of the North American Bullfrog Genome.</title>
        <authorList>
            <person name="Warren R.L."/>
            <person name="Vandervalk B.P."/>
            <person name="Kucuk E."/>
            <person name="Birol I."/>
            <person name="Helbing C."/>
            <person name="Pandoh P."/>
            <person name="Behsaz B."/>
            <person name="Mohamadi H."/>
            <person name="Chu J."/>
            <person name="Jackman S."/>
            <person name="Hammond S.A."/>
            <person name="Veldhoen N."/>
            <person name="Kirk H."/>
            <person name="Zhao Y."/>
            <person name="Coope R."/>
            <person name="Pleasance S."/>
            <person name="Moore R."/>
            <person name="Holt R."/>
        </authorList>
    </citation>
    <scope>NUCLEOTIDE SEQUENCE</scope>
    <source>
        <strain evidence="5">Bruno</strain>
        <tissue evidence="5">Liver</tissue>
    </source>
</reference>
<dbReference type="GO" id="GO:0016020">
    <property type="term" value="C:membrane"/>
    <property type="evidence" value="ECO:0007669"/>
    <property type="project" value="InterPro"/>
</dbReference>
<dbReference type="GO" id="GO:0005524">
    <property type="term" value="F:ATP binding"/>
    <property type="evidence" value="ECO:0007669"/>
    <property type="project" value="InterPro"/>
</dbReference>
<feature type="transmembrane region" description="Helical" evidence="4">
    <location>
        <begin position="52"/>
        <end position="72"/>
    </location>
</feature>
<evidence type="ECO:0000313" key="5">
    <source>
        <dbReference type="EMBL" id="PIN97140.1"/>
    </source>
</evidence>
<feature type="transmembrane region" description="Helical" evidence="4">
    <location>
        <begin position="92"/>
        <end position="113"/>
    </location>
</feature>
<keyword evidence="4" id="KW-1133">Transmembrane helix</keyword>
<accession>A0A2G9P2P1</accession>
<evidence type="ECO:0000256" key="2">
    <source>
        <dbReference type="ARBA" id="ARBA00022737"/>
    </source>
</evidence>
<dbReference type="EMBL" id="KV922812">
    <property type="protein sequence ID" value="PIN97140.1"/>
    <property type="molecule type" value="Genomic_DNA"/>
</dbReference>
<feature type="transmembrane region" description="Helical" evidence="4">
    <location>
        <begin position="188"/>
        <end position="212"/>
    </location>
</feature>
<feature type="transmembrane region" description="Helical" evidence="4">
    <location>
        <begin position="125"/>
        <end position="144"/>
    </location>
</feature>
<name>A0A2G9P2P1_AQUCT</name>
<keyword evidence="3" id="KW-0325">Glycoprotein</keyword>
<evidence type="ECO:0000256" key="3">
    <source>
        <dbReference type="ARBA" id="ARBA00023180"/>
    </source>
</evidence>
<feature type="non-terminal residue" evidence="5">
    <location>
        <position position="1"/>
    </location>
</feature>
<protein>
    <recommendedName>
        <fullName evidence="6">ATP-binding cassette sub-family C member 9</fullName>
    </recommendedName>
</protein>
<dbReference type="PRINTS" id="PR01092">
    <property type="entry name" value="SULFNYLUREAR"/>
</dbReference>
<comment type="similarity">
    <text evidence="1">Belongs to the ABC transporter superfamily. ABCC family. Conjugate transporter (TC 3.A.1.208) subfamily.</text>
</comment>